<reference evidence="2" key="1">
    <citation type="submission" date="2022-10" db="EMBL/GenBank/DDBJ databases">
        <title>Culturing micro-colonial fungi from biological soil crusts in the Mojave desert and describing Neophaeococcomyces mojavensis, and introducing the new genera and species Taxawa tesnikishii.</title>
        <authorList>
            <person name="Kurbessoian T."/>
            <person name="Stajich J.E."/>
        </authorList>
    </citation>
    <scope>NUCLEOTIDE SEQUENCE</scope>
    <source>
        <strain evidence="2">TK_41</strain>
    </source>
</reference>
<evidence type="ECO:0000313" key="2">
    <source>
        <dbReference type="EMBL" id="KAJ9603132.1"/>
    </source>
</evidence>
<gene>
    <name evidence="2" type="primary">CIC1</name>
    <name evidence="2" type="ORF">H2200_012427</name>
</gene>
<protein>
    <submittedName>
        <fullName evidence="2">Proteasome-interacting protein cic1</fullName>
    </submittedName>
</protein>
<dbReference type="EMBL" id="JAPDRK010000023">
    <property type="protein sequence ID" value="KAJ9603132.1"/>
    <property type="molecule type" value="Genomic_DNA"/>
</dbReference>
<dbReference type="Proteomes" id="UP001172673">
    <property type="component" value="Unassembled WGS sequence"/>
</dbReference>
<dbReference type="GO" id="GO:0000502">
    <property type="term" value="C:proteasome complex"/>
    <property type="evidence" value="ECO:0007669"/>
    <property type="project" value="UniProtKB-KW"/>
</dbReference>
<comment type="caution">
    <text evidence="2">The sequence shown here is derived from an EMBL/GenBank/DDBJ whole genome shotgun (WGS) entry which is preliminary data.</text>
</comment>
<sequence>MAVATEKTTIVATKHPQETPYQLDPEHTLKASRALLQHIQTETKRIQQASSKKSLLNASTSDSDDDVTADAEAPIWLTLTTKQHIVDKNRLKPSKIHVPHSLNTSPDLRICLITTDPQRAVKNVVADPAFPEPLKSRIHRVIGLTKLKARYKTYEQLRELHSEHDVFLADDRIITRLPQTLGKVFYKGTTKRPIPIMIADTRKEKTEKSKKSKTDGASAPISPASLAKEIEKALDSVPVSLRPGTLVAVRVGLAAFKPEQLVENITTVVSRLIEKHVVKGWKNVRGVHIKGEQSFAVPLWLADDLWADSGDVLEAPEENGKLEEAEEQDEHGSKRKRNPATSKGPQAGSRKRARVDDGKNGKSTLDHEVAQERKRKLASQKAKVFGDTL</sequence>
<dbReference type="InterPro" id="IPR028364">
    <property type="entry name" value="Ribosomal_uL1/biogenesis"/>
</dbReference>
<dbReference type="InterPro" id="IPR016095">
    <property type="entry name" value="Ribosomal_uL1_3-a/b-sand"/>
</dbReference>
<keyword evidence="3" id="KW-1185">Reference proteome</keyword>
<accession>A0AA38WXW8</accession>
<evidence type="ECO:0000313" key="3">
    <source>
        <dbReference type="Proteomes" id="UP001172673"/>
    </source>
</evidence>
<dbReference type="CDD" id="cd00403">
    <property type="entry name" value="Ribosomal_L1"/>
    <property type="match status" value="1"/>
</dbReference>
<dbReference type="InterPro" id="IPR023674">
    <property type="entry name" value="Ribosomal_uL1-like"/>
</dbReference>
<dbReference type="Gene3D" id="3.40.50.790">
    <property type="match status" value="1"/>
</dbReference>
<dbReference type="AlphaFoldDB" id="A0AA38WXW8"/>
<feature type="compositionally biased region" description="Basic and acidic residues" evidence="1">
    <location>
        <begin position="354"/>
        <end position="372"/>
    </location>
</feature>
<dbReference type="Pfam" id="PF00687">
    <property type="entry name" value="Ribosomal_L1"/>
    <property type="match status" value="1"/>
</dbReference>
<feature type="region of interest" description="Disordered" evidence="1">
    <location>
        <begin position="42"/>
        <end position="67"/>
    </location>
</feature>
<feature type="compositionally biased region" description="Polar residues" evidence="1">
    <location>
        <begin position="46"/>
        <end position="57"/>
    </location>
</feature>
<evidence type="ECO:0000256" key="1">
    <source>
        <dbReference type="SAM" id="MobiDB-lite"/>
    </source>
</evidence>
<proteinExistence type="predicted"/>
<dbReference type="SUPFAM" id="SSF56808">
    <property type="entry name" value="Ribosomal protein L1"/>
    <property type="match status" value="1"/>
</dbReference>
<keyword evidence="2" id="KW-0647">Proteasome</keyword>
<name>A0AA38WXW8_9EURO</name>
<feature type="region of interest" description="Disordered" evidence="1">
    <location>
        <begin position="317"/>
        <end position="389"/>
    </location>
</feature>
<organism evidence="2 3">
    <name type="scientific">Cladophialophora chaetospira</name>
    <dbReference type="NCBI Taxonomy" id="386627"/>
    <lineage>
        <taxon>Eukaryota</taxon>
        <taxon>Fungi</taxon>
        <taxon>Dikarya</taxon>
        <taxon>Ascomycota</taxon>
        <taxon>Pezizomycotina</taxon>
        <taxon>Eurotiomycetes</taxon>
        <taxon>Chaetothyriomycetidae</taxon>
        <taxon>Chaetothyriales</taxon>
        <taxon>Herpotrichiellaceae</taxon>
        <taxon>Cladophialophora</taxon>
    </lineage>
</organism>